<feature type="compositionally biased region" description="Polar residues" evidence="1">
    <location>
        <begin position="502"/>
        <end position="518"/>
    </location>
</feature>
<feature type="compositionally biased region" description="Acidic residues" evidence="1">
    <location>
        <begin position="874"/>
        <end position="889"/>
    </location>
</feature>
<gene>
    <name evidence="2" type="ORF">NliqN6_0556</name>
</gene>
<feature type="compositionally biased region" description="Polar residues" evidence="1">
    <location>
        <begin position="1146"/>
        <end position="1161"/>
    </location>
</feature>
<feature type="compositionally biased region" description="Polar residues" evidence="1">
    <location>
        <begin position="263"/>
        <end position="281"/>
    </location>
</feature>
<feature type="compositionally biased region" description="Basic and acidic residues" evidence="1">
    <location>
        <begin position="309"/>
        <end position="323"/>
    </location>
</feature>
<dbReference type="OrthoDB" id="2591172at2759"/>
<feature type="compositionally biased region" description="Basic residues" evidence="1">
    <location>
        <begin position="912"/>
        <end position="923"/>
    </location>
</feature>
<evidence type="ECO:0000313" key="3">
    <source>
        <dbReference type="Proteomes" id="UP000620104"/>
    </source>
</evidence>
<name>A0A8H3TPW6_9TREE</name>
<dbReference type="EMBL" id="BLZA01000007">
    <property type="protein sequence ID" value="GHJ84154.1"/>
    <property type="molecule type" value="Genomic_DNA"/>
</dbReference>
<feature type="compositionally biased region" description="Basic residues" evidence="1">
    <location>
        <begin position="894"/>
        <end position="903"/>
    </location>
</feature>
<proteinExistence type="predicted"/>
<dbReference type="Proteomes" id="UP000620104">
    <property type="component" value="Unassembled WGS sequence"/>
</dbReference>
<feature type="region of interest" description="Disordered" evidence="1">
    <location>
        <begin position="1092"/>
        <end position="1202"/>
    </location>
</feature>
<protein>
    <submittedName>
        <fullName evidence="2">Uncharacterized protein</fullName>
    </submittedName>
</protein>
<feature type="region of interest" description="Disordered" evidence="1">
    <location>
        <begin position="367"/>
        <end position="438"/>
    </location>
</feature>
<feature type="compositionally biased region" description="Polar residues" evidence="1">
    <location>
        <begin position="550"/>
        <end position="561"/>
    </location>
</feature>
<feature type="region of interest" description="Disordered" evidence="1">
    <location>
        <begin position="542"/>
        <end position="561"/>
    </location>
</feature>
<feature type="region of interest" description="Disordered" evidence="1">
    <location>
        <begin position="502"/>
        <end position="529"/>
    </location>
</feature>
<accession>A0A8H3TPW6</accession>
<sequence>MSFAKGLLPGSTFSTIAKDFHPPFEPIQASGEGDTSQAEPAVYAYRHLDSIAQPQPRYSETKPLASYLPSTAHQVIHLHLPPQSQVHPAGGYHAPPRFSYSPTRDSEDVLPESTSIFSVCSHLDTRGYTYGRGSLSGHTSDFGYQVAPSASPISASQRTLVETPPSRPPHASGSVASLKTASEETEGKSYERTAEARPSFNQEGYRDLGETHAPPETARPQPLVSPSHNTQTHNHHPLAIRSPEHLLRDQPGLPKTTKIPAKGTSSRVHLQQFSASGTTSAMVGDGFSSSFEDESSSLTEDFEWPTAQDRQHPSTRENDSQRTLKENAKATDFGVVLLQTVQGQRDTPLSTDCTQNHHHGQGFIEQQVQARQHHQGDPFHNTSSFTYIEGDSSESLSTPAIDGQHPSHSNPLVAVPETPPYDPPFASDHSSQSYNTPSQAAQLDNELHALISNTSWQLQDGVSTQQKDQAYPQSPVQLETTDTRFNMSNVGTPQSQLAFATSPMRPTSTAPTVHSTGAVSHHSQEPRSEQAHLVPVTQVGDQFKYDPSRPTFTSNGTPATSTQEAYASYPIPVNQSSVRSDMREPVKSAMPAFGYQYMNQQGDNNQQFLYQNGQSRVPMSAGPALGGGVTFLQLPGGAQQFYSYAQERSPGVVVPTSMLQPGLVYGAHDQDGNQCSLGKQPFTACATSYHPQPATINASAGYPAVFSHNRSAGVEPPSAFQMVVSGSHDFFDQSALGHGRRPGMYQVKNEPMSDGMGDEDGEHDDIMEDYEQERQRNIRRNQEMMEKLGLAGQPNRYGDMRSESRSPMKTFKRKTSSMGLKGTVEHKQRFKSRIPSNVGPRRSSNRIASKQHRTVSYADYDRRGGGYSDSASDYSDDALEEDEDEWDEDEYRRGPRSRRRGIRRQSSVQRPGRSRGGHGRQPRGYRPTLRELLDTYPRLRETFPLFYHIINDDMIINNDTFPLIGSIPSTCSPLEKAQHLKEFYHKGKRCIAQLDAFTARCDKRYGGPGDKWKPLDYDTKIAIRDIRRKGIERTGQTNAPHKSNSIAENSMSSENYRYTARDILNRALGKNNWDPIDTGMIVWTPDCGSTDPANDLEGVTLHSPPASSPEPMQRRYTFGRQRSGRYVNPNEFNDGSKGDLSYAEASVSQMPKSHTMQQHSGSVDPRTNGYPTAAGQGSAYENSRQAQDQSRGPWSHGTQGGTFNVPSLPYAAVVSVSNSHQYSVSADRHQDSQNQHVYAPIHQADPGDGGVPKAQQISIPGSAIGGNDGENSAASIHQMNEQSMGLMHSGIDMDFQIVDPSTQSAASMS</sequence>
<evidence type="ECO:0000256" key="1">
    <source>
        <dbReference type="SAM" id="MobiDB-lite"/>
    </source>
</evidence>
<feature type="compositionally biased region" description="Polar residues" evidence="1">
    <location>
        <begin position="1179"/>
        <end position="1192"/>
    </location>
</feature>
<evidence type="ECO:0000313" key="2">
    <source>
        <dbReference type="EMBL" id="GHJ84154.1"/>
    </source>
</evidence>
<feature type="region of interest" description="Disordered" evidence="1">
    <location>
        <begin position="734"/>
        <end position="757"/>
    </location>
</feature>
<feature type="region of interest" description="Disordered" evidence="1">
    <location>
        <begin position="792"/>
        <end position="928"/>
    </location>
</feature>
<reference evidence="2" key="1">
    <citation type="submission" date="2020-07" db="EMBL/GenBank/DDBJ databases">
        <title>Draft Genome Sequence of a Deep-Sea Yeast, Naganishia (Cryptococcus) liquefaciens strain N6.</title>
        <authorList>
            <person name="Han Y.W."/>
            <person name="Kajitani R."/>
            <person name="Morimoto H."/>
            <person name="Parhat M."/>
            <person name="Tsubouchi H."/>
            <person name="Bakenova O."/>
            <person name="Ogata M."/>
            <person name="Argunhan B."/>
            <person name="Aoki R."/>
            <person name="Kajiwara S."/>
            <person name="Itoh T."/>
            <person name="Iwasaki H."/>
        </authorList>
    </citation>
    <scope>NUCLEOTIDE SEQUENCE</scope>
    <source>
        <strain evidence="2">N6</strain>
    </source>
</reference>
<comment type="caution">
    <text evidence="2">The sequence shown here is derived from an EMBL/GenBank/DDBJ whole genome shotgun (WGS) entry which is preliminary data.</text>
</comment>
<feature type="compositionally biased region" description="Polar residues" evidence="1">
    <location>
        <begin position="428"/>
        <end position="438"/>
    </location>
</feature>
<keyword evidence="3" id="KW-1185">Reference proteome</keyword>
<organism evidence="2 3">
    <name type="scientific">Naganishia liquefaciens</name>
    <dbReference type="NCBI Taxonomy" id="104408"/>
    <lineage>
        <taxon>Eukaryota</taxon>
        <taxon>Fungi</taxon>
        <taxon>Dikarya</taxon>
        <taxon>Basidiomycota</taxon>
        <taxon>Agaricomycotina</taxon>
        <taxon>Tremellomycetes</taxon>
        <taxon>Filobasidiales</taxon>
        <taxon>Filobasidiaceae</taxon>
        <taxon>Naganishia</taxon>
    </lineage>
</organism>
<feature type="compositionally biased region" description="Basic and acidic residues" evidence="1">
    <location>
        <begin position="181"/>
        <end position="195"/>
    </location>
</feature>
<feature type="region of interest" description="Disordered" evidence="1">
    <location>
        <begin position="153"/>
        <end position="323"/>
    </location>
</feature>
<feature type="compositionally biased region" description="Acidic residues" evidence="1">
    <location>
        <begin position="291"/>
        <end position="303"/>
    </location>
</feature>